<reference evidence="3" key="1">
    <citation type="journal article" date="2018" name="Nat. Microbiol.">
        <title>Leveraging single-cell genomics to expand the fungal tree of life.</title>
        <authorList>
            <person name="Ahrendt S.R."/>
            <person name="Quandt C.A."/>
            <person name="Ciobanu D."/>
            <person name="Clum A."/>
            <person name="Salamov A."/>
            <person name="Andreopoulos B."/>
            <person name="Cheng J.F."/>
            <person name="Woyke T."/>
            <person name="Pelin A."/>
            <person name="Henrissat B."/>
            <person name="Reynolds N.K."/>
            <person name="Benny G.L."/>
            <person name="Smith M.E."/>
            <person name="James T.Y."/>
            <person name="Grigoriev I.V."/>
        </authorList>
    </citation>
    <scope>NUCLEOTIDE SEQUENCE [LARGE SCALE GENOMIC DNA]</scope>
</reference>
<keyword evidence="3" id="KW-1185">Reference proteome</keyword>
<feature type="compositionally biased region" description="Low complexity" evidence="1">
    <location>
        <begin position="172"/>
        <end position="198"/>
    </location>
</feature>
<gene>
    <name evidence="2" type="ORF">BDK51DRAFT_48928</name>
</gene>
<evidence type="ECO:0000313" key="3">
    <source>
        <dbReference type="Proteomes" id="UP000269721"/>
    </source>
</evidence>
<feature type="compositionally biased region" description="Low complexity" evidence="1">
    <location>
        <begin position="247"/>
        <end position="261"/>
    </location>
</feature>
<dbReference type="EMBL" id="KZ999016">
    <property type="protein sequence ID" value="RKO85500.1"/>
    <property type="molecule type" value="Genomic_DNA"/>
</dbReference>
<dbReference type="OrthoDB" id="2155291at2759"/>
<organism evidence="2 3">
    <name type="scientific">Blyttiomyces helicus</name>
    <dbReference type="NCBI Taxonomy" id="388810"/>
    <lineage>
        <taxon>Eukaryota</taxon>
        <taxon>Fungi</taxon>
        <taxon>Fungi incertae sedis</taxon>
        <taxon>Chytridiomycota</taxon>
        <taxon>Chytridiomycota incertae sedis</taxon>
        <taxon>Chytridiomycetes</taxon>
        <taxon>Chytridiomycetes incertae sedis</taxon>
        <taxon>Blyttiomyces</taxon>
    </lineage>
</organism>
<accession>A0A4P9W492</accession>
<feature type="region of interest" description="Disordered" evidence="1">
    <location>
        <begin position="70"/>
        <end position="118"/>
    </location>
</feature>
<dbReference type="InterPro" id="IPR027267">
    <property type="entry name" value="AH/BAR_dom_sf"/>
</dbReference>
<sequence>MPRAGIENRPIPPRRVDDQTTVPFEPDVNGPLLFHPALPSTFSITTIPEAVTPAFDPLPSTHFAMDNQPQERAEELHPQVDDTPANTDIAPSSPSPARNPAPHARPSNPLQGRFLGTDEDPTLGVRTLHAVVCQHLAEAEELLAIARARMRIEDDLSVKLAELGRHSGARGAQQPTSAASAPASPFSPSSAPAASQPPFVSPASMSVFAPPPSSERWSSLSQGLGTAAAMLAGARDSALASLASLTSSSSTSSSSCASVSTNVHVDDESSLRPTLRTLREEYVALAVHHRRHADTLHAAVITPLQTMLDLNRRYLAEKKAEIDTASENIARFTSEVEARKVAHRAKCKIADDEDRKFKYVTGSDDPQPPSSPAPDPIMVGSRALAPNEIYHIADALRRDAKPKSVVTQLGLYEGVCMGSDLVDLLRKRHAGVSPRPDLKGICGELLARRFITPITGPHDAPFAPNLPYCFGRPMLKSGEPPHAKARREVEVAKAELDAAVDAAARAVGGIRALVEGYVEVAGRVERARLTTTRDAVLAIESAQVIAAGQAWKVWAAAGDAGSVGLLQPPPEQDAGLEYIAMKHGMVKLPGKRAEKEEAEAVVPSVVEAVTEEVGRVDDEGQVVG</sequence>
<feature type="compositionally biased region" description="Basic and acidic residues" evidence="1">
    <location>
        <begin position="70"/>
        <end position="80"/>
    </location>
</feature>
<dbReference type="Gene3D" id="1.20.1270.60">
    <property type="entry name" value="Arfaptin homology (AH) domain/BAR domain"/>
    <property type="match status" value="1"/>
</dbReference>
<evidence type="ECO:0000256" key="1">
    <source>
        <dbReference type="SAM" id="MobiDB-lite"/>
    </source>
</evidence>
<dbReference type="Proteomes" id="UP000269721">
    <property type="component" value="Unassembled WGS sequence"/>
</dbReference>
<evidence type="ECO:0000313" key="2">
    <source>
        <dbReference type="EMBL" id="RKO85500.1"/>
    </source>
</evidence>
<feature type="region of interest" description="Disordered" evidence="1">
    <location>
        <begin position="1"/>
        <end position="24"/>
    </location>
</feature>
<feature type="region of interest" description="Disordered" evidence="1">
    <location>
        <begin position="166"/>
        <end position="198"/>
    </location>
</feature>
<feature type="region of interest" description="Disordered" evidence="1">
    <location>
        <begin position="247"/>
        <end position="270"/>
    </location>
</feature>
<name>A0A4P9W492_9FUNG</name>
<dbReference type="AlphaFoldDB" id="A0A4P9W492"/>
<proteinExistence type="predicted"/>
<feature type="compositionally biased region" description="Low complexity" evidence="1">
    <location>
        <begin position="100"/>
        <end position="109"/>
    </location>
</feature>
<protein>
    <submittedName>
        <fullName evidence="2">Uncharacterized protein</fullName>
    </submittedName>
</protein>